<evidence type="ECO:0000313" key="5">
    <source>
        <dbReference type="Proteomes" id="UP000507470"/>
    </source>
</evidence>
<feature type="chain" id="PRO_5027104858" evidence="2">
    <location>
        <begin position="22"/>
        <end position="320"/>
    </location>
</feature>
<reference evidence="4 5" key="1">
    <citation type="submission" date="2020-06" db="EMBL/GenBank/DDBJ databases">
        <authorList>
            <person name="Li R."/>
            <person name="Bekaert M."/>
        </authorList>
    </citation>
    <scope>NUCLEOTIDE SEQUENCE [LARGE SCALE GENOMIC DNA]</scope>
    <source>
        <strain evidence="5">wild</strain>
    </source>
</reference>
<dbReference type="Proteomes" id="UP000507470">
    <property type="component" value="Unassembled WGS sequence"/>
</dbReference>
<feature type="signal peptide" evidence="2">
    <location>
        <begin position="1"/>
        <end position="21"/>
    </location>
</feature>
<sequence>MNSVLRFIFFVICVVCGTVNSLPCLTNKSKQDFNKARDALKILKNYLKSRASSINSKIQALDKDMTSMEEDFKRRQWVKYNNHCYYIGDDSVMWTEAEDSYVFFLPILETSFWLGSTDVVNDDWRWIYDQTQLSYKNFYSGRPYPTSNSKSYTYNCMTIYYSNCYWYDSECQYGAPFVCERRQWVKYNNHCYYIGDDSVRWTDAERKCREIGGYLVKIDDSSENSWIYQQINNNSEKTYYWLGSTDVVHGDWRWIYDQTQLSYKNFYSGRPFPVSNANTYNNNCIKMKYSNGLWKDEQCQYTYPYVCESNFCKFYTTAYS</sequence>
<dbReference type="PANTHER" id="PTHR22803">
    <property type="entry name" value="MANNOSE, PHOSPHOLIPASE, LECTIN RECEPTOR RELATED"/>
    <property type="match status" value="1"/>
</dbReference>
<keyword evidence="5" id="KW-1185">Reference proteome</keyword>
<dbReference type="AlphaFoldDB" id="A0A6J8A676"/>
<dbReference type="CDD" id="cd00037">
    <property type="entry name" value="CLECT"/>
    <property type="match status" value="2"/>
</dbReference>
<gene>
    <name evidence="4" type="ORF">MCOR_3564</name>
</gene>
<keyword evidence="2" id="KW-0732">Signal</keyword>
<dbReference type="InterPro" id="IPR018378">
    <property type="entry name" value="C-type_lectin_CS"/>
</dbReference>
<feature type="domain" description="C-type lectin" evidence="3">
    <location>
        <begin position="187"/>
        <end position="308"/>
    </location>
</feature>
<dbReference type="InterPro" id="IPR016186">
    <property type="entry name" value="C-type_lectin-like/link_sf"/>
</dbReference>
<dbReference type="PROSITE" id="PS50041">
    <property type="entry name" value="C_TYPE_LECTIN_2"/>
    <property type="match status" value="2"/>
</dbReference>
<protein>
    <submittedName>
        <fullName evidence="4">MRC</fullName>
    </submittedName>
</protein>
<dbReference type="InterPro" id="IPR050111">
    <property type="entry name" value="C-type_lectin/snaclec_domain"/>
</dbReference>
<feature type="domain" description="C-type lectin" evidence="3">
    <location>
        <begin position="74"/>
        <end position="180"/>
    </location>
</feature>
<evidence type="ECO:0000256" key="1">
    <source>
        <dbReference type="ARBA" id="ARBA00023157"/>
    </source>
</evidence>
<keyword evidence="1" id="KW-1015">Disulfide bond</keyword>
<dbReference type="Gene3D" id="3.10.100.10">
    <property type="entry name" value="Mannose-Binding Protein A, subunit A"/>
    <property type="match status" value="2"/>
</dbReference>
<dbReference type="OrthoDB" id="6155413at2759"/>
<evidence type="ECO:0000313" key="4">
    <source>
        <dbReference type="EMBL" id="CAC5361411.1"/>
    </source>
</evidence>
<dbReference type="Pfam" id="PF00059">
    <property type="entry name" value="Lectin_C"/>
    <property type="match status" value="2"/>
</dbReference>
<evidence type="ECO:0000256" key="2">
    <source>
        <dbReference type="SAM" id="SignalP"/>
    </source>
</evidence>
<dbReference type="SMART" id="SM00034">
    <property type="entry name" value="CLECT"/>
    <property type="match status" value="2"/>
</dbReference>
<dbReference type="SUPFAM" id="SSF56436">
    <property type="entry name" value="C-type lectin-like"/>
    <property type="match status" value="2"/>
</dbReference>
<evidence type="ECO:0000259" key="3">
    <source>
        <dbReference type="PROSITE" id="PS50041"/>
    </source>
</evidence>
<dbReference type="InterPro" id="IPR001304">
    <property type="entry name" value="C-type_lectin-like"/>
</dbReference>
<dbReference type="EMBL" id="CACVKT020000595">
    <property type="protein sequence ID" value="CAC5361411.1"/>
    <property type="molecule type" value="Genomic_DNA"/>
</dbReference>
<dbReference type="PROSITE" id="PS00615">
    <property type="entry name" value="C_TYPE_LECTIN_1"/>
    <property type="match status" value="2"/>
</dbReference>
<accession>A0A6J8A676</accession>
<organism evidence="4 5">
    <name type="scientific">Mytilus coruscus</name>
    <name type="common">Sea mussel</name>
    <dbReference type="NCBI Taxonomy" id="42192"/>
    <lineage>
        <taxon>Eukaryota</taxon>
        <taxon>Metazoa</taxon>
        <taxon>Spiralia</taxon>
        <taxon>Lophotrochozoa</taxon>
        <taxon>Mollusca</taxon>
        <taxon>Bivalvia</taxon>
        <taxon>Autobranchia</taxon>
        <taxon>Pteriomorphia</taxon>
        <taxon>Mytilida</taxon>
        <taxon>Mytiloidea</taxon>
        <taxon>Mytilidae</taxon>
        <taxon>Mytilinae</taxon>
        <taxon>Mytilus</taxon>
    </lineage>
</organism>
<dbReference type="InterPro" id="IPR016187">
    <property type="entry name" value="CTDL_fold"/>
</dbReference>
<proteinExistence type="predicted"/>
<name>A0A6J8A676_MYTCO</name>